<dbReference type="AlphaFoldDB" id="I3ZIJ3"/>
<sequence length="311" mass="34158">MSKIYEALLRAELERLTPEEQAEYERDPESFPSIASILGRAQEPSAIDSLREEANVVREHNRALRELGEVKRTTWSPDLEKLPALQSRSAFTEQFRSLRSRLYEYRGFNKLKTILVSSGMPKEGKTFVAANLALSLARYKNNRVLLIDADLRRNSLHTLLGCSASPGLSTYLTGNATALEVMQRSDLEPDPNAEHPPVLNNITFIAGGAGGEAAADLSGNSRFAELIRYVSPHFDWIIVDSSPVNVVSDAVNLAPACDGVLLVVRGGQTPYESAQRAQKEFATANLLGVVLNGVVDVPHQAYYGYGTEPEK</sequence>
<evidence type="ECO:0000313" key="4">
    <source>
        <dbReference type="EMBL" id="AFL89061.1"/>
    </source>
</evidence>
<dbReference type="eggNOG" id="COG0489">
    <property type="taxonomic scope" value="Bacteria"/>
</dbReference>
<evidence type="ECO:0000313" key="5">
    <source>
        <dbReference type="Proteomes" id="UP000006056"/>
    </source>
</evidence>
<dbReference type="NCBIfam" id="TIGR01007">
    <property type="entry name" value="eps_fam"/>
    <property type="match status" value="1"/>
</dbReference>
<dbReference type="EMBL" id="CP003379">
    <property type="protein sequence ID" value="AFL89061.1"/>
    <property type="molecule type" value="Genomic_DNA"/>
</dbReference>
<dbReference type="KEGG" id="trs:Terro_2825"/>
<dbReference type="GO" id="GO:0004713">
    <property type="term" value="F:protein tyrosine kinase activity"/>
    <property type="evidence" value="ECO:0007669"/>
    <property type="project" value="TreeGrafter"/>
</dbReference>
<evidence type="ECO:0000256" key="1">
    <source>
        <dbReference type="ARBA" id="ARBA00022741"/>
    </source>
</evidence>
<feature type="domain" description="CobQ/CobB/MinD/ParA nucleotide binding" evidence="3">
    <location>
        <begin position="116"/>
        <end position="292"/>
    </location>
</feature>
<protein>
    <submittedName>
        <fullName evidence="4">Capsular exopolysaccharide biosynthesis protein</fullName>
    </submittedName>
</protein>
<dbReference type="Pfam" id="PF01656">
    <property type="entry name" value="CbiA"/>
    <property type="match status" value="1"/>
</dbReference>
<dbReference type="InterPro" id="IPR050445">
    <property type="entry name" value="Bact_polysacc_biosynth/exp"/>
</dbReference>
<keyword evidence="2" id="KW-0067">ATP-binding</keyword>
<dbReference type="InterPro" id="IPR027417">
    <property type="entry name" value="P-loop_NTPase"/>
</dbReference>
<gene>
    <name evidence="4" type="ordered locus">Terro_2825</name>
</gene>
<accession>I3ZIJ3</accession>
<dbReference type="PANTHER" id="PTHR32309:SF13">
    <property type="entry name" value="FERRIC ENTEROBACTIN TRANSPORT PROTEIN FEPE"/>
    <property type="match status" value="1"/>
</dbReference>
<dbReference type="CDD" id="cd05387">
    <property type="entry name" value="BY-kinase"/>
    <property type="match status" value="1"/>
</dbReference>
<organism evidence="4 5">
    <name type="scientific">Terriglobus roseus (strain DSM 18391 / NRRL B-41598 / KBS 63)</name>
    <dbReference type="NCBI Taxonomy" id="926566"/>
    <lineage>
        <taxon>Bacteria</taxon>
        <taxon>Pseudomonadati</taxon>
        <taxon>Acidobacteriota</taxon>
        <taxon>Terriglobia</taxon>
        <taxon>Terriglobales</taxon>
        <taxon>Acidobacteriaceae</taxon>
        <taxon>Terriglobus</taxon>
    </lineage>
</organism>
<dbReference type="InterPro" id="IPR005702">
    <property type="entry name" value="Wzc-like_C"/>
</dbReference>
<dbReference type="GO" id="GO:0005886">
    <property type="term" value="C:plasma membrane"/>
    <property type="evidence" value="ECO:0007669"/>
    <property type="project" value="TreeGrafter"/>
</dbReference>
<name>I3ZIJ3_TERRK</name>
<dbReference type="InterPro" id="IPR002586">
    <property type="entry name" value="CobQ/CobB/MinD/ParA_Nub-bd_dom"/>
</dbReference>
<dbReference type="PANTHER" id="PTHR32309">
    <property type="entry name" value="TYROSINE-PROTEIN KINASE"/>
    <property type="match status" value="1"/>
</dbReference>
<proteinExistence type="predicted"/>
<dbReference type="OrthoDB" id="9775724at2"/>
<keyword evidence="5" id="KW-1185">Reference proteome</keyword>
<dbReference type="Proteomes" id="UP000006056">
    <property type="component" value="Chromosome"/>
</dbReference>
<keyword evidence="1" id="KW-0547">Nucleotide-binding</keyword>
<reference evidence="4 5" key="1">
    <citation type="submission" date="2012-06" db="EMBL/GenBank/DDBJ databases">
        <title>Complete genome of Terriglobus roseus DSM 18391.</title>
        <authorList>
            <consortium name="US DOE Joint Genome Institute (JGI-PGF)"/>
            <person name="Lucas S."/>
            <person name="Copeland A."/>
            <person name="Lapidus A."/>
            <person name="Glavina del Rio T."/>
            <person name="Dalin E."/>
            <person name="Tice H."/>
            <person name="Bruce D."/>
            <person name="Goodwin L."/>
            <person name="Pitluck S."/>
            <person name="Peters L."/>
            <person name="Mikhailova N."/>
            <person name="Munk A.C.C."/>
            <person name="Kyrpides N."/>
            <person name="Mavromatis K."/>
            <person name="Ivanova N."/>
            <person name="Brettin T."/>
            <person name="Detter J.C."/>
            <person name="Han C."/>
            <person name="Larimer F."/>
            <person name="Land M."/>
            <person name="Hauser L."/>
            <person name="Markowitz V."/>
            <person name="Cheng J.-F."/>
            <person name="Hugenholtz P."/>
            <person name="Woyke T."/>
            <person name="Wu D."/>
            <person name="Brambilla E."/>
            <person name="Klenk H.-P."/>
            <person name="Eisen J.A."/>
        </authorList>
    </citation>
    <scope>NUCLEOTIDE SEQUENCE [LARGE SCALE GENOMIC DNA]</scope>
    <source>
        <strain evidence="5">DSM 18391 / NRRL B-41598 / KBS 63</strain>
    </source>
</reference>
<dbReference type="Gene3D" id="3.40.50.300">
    <property type="entry name" value="P-loop containing nucleotide triphosphate hydrolases"/>
    <property type="match status" value="1"/>
</dbReference>
<dbReference type="STRING" id="926566.Terro_2825"/>
<evidence type="ECO:0000256" key="2">
    <source>
        <dbReference type="ARBA" id="ARBA00022840"/>
    </source>
</evidence>
<evidence type="ECO:0000259" key="3">
    <source>
        <dbReference type="Pfam" id="PF01656"/>
    </source>
</evidence>
<dbReference type="HOGENOM" id="CLU_052027_2_1_0"/>
<dbReference type="GO" id="GO:0005524">
    <property type="term" value="F:ATP binding"/>
    <property type="evidence" value="ECO:0007669"/>
    <property type="project" value="UniProtKB-KW"/>
</dbReference>
<dbReference type="SUPFAM" id="SSF52540">
    <property type="entry name" value="P-loop containing nucleoside triphosphate hydrolases"/>
    <property type="match status" value="1"/>
</dbReference>
<dbReference type="RefSeq" id="WP_014786325.1">
    <property type="nucleotide sequence ID" value="NC_018014.1"/>
</dbReference>